<sequence length="104" mass="10710">MRSQEAAVAAPVQVQEPAAITVAQVQQLKKRVLQDPPRPEGPQSFQATPSGPPAFEACCDSCPAGGCTGCNSYPGVPHLNCGSGLIKANCQVVDDTVTCVKDDG</sequence>
<dbReference type="EMBL" id="JAAQPH010000002">
    <property type="protein sequence ID" value="NIA67694.1"/>
    <property type="molecule type" value="Genomic_DNA"/>
</dbReference>
<dbReference type="RefSeq" id="WP_205944390.1">
    <property type="nucleotide sequence ID" value="NZ_JAAQPH010000002.1"/>
</dbReference>
<dbReference type="AlphaFoldDB" id="A0A967CAU9"/>
<accession>A0A967CAU9</accession>
<keyword evidence="3" id="KW-1185">Reference proteome</keyword>
<protein>
    <submittedName>
        <fullName evidence="2">Uncharacterized protein</fullName>
    </submittedName>
</protein>
<evidence type="ECO:0000313" key="3">
    <source>
        <dbReference type="Proteomes" id="UP000761264"/>
    </source>
</evidence>
<feature type="region of interest" description="Disordered" evidence="1">
    <location>
        <begin position="31"/>
        <end position="50"/>
    </location>
</feature>
<name>A0A967CAU9_9PROT</name>
<organism evidence="2 3">
    <name type="scientific">Pelagibius litoralis</name>
    <dbReference type="NCBI Taxonomy" id="374515"/>
    <lineage>
        <taxon>Bacteria</taxon>
        <taxon>Pseudomonadati</taxon>
        <taxon>Pseudomonadota</taxon>
        <taxon>Alphaproteobacteria</taxon>
        <taxon>Rhodospirillales</taxon>
        <taxon>Rhodovibrionaceae</taxon>
        <taxon>Pelagibius</taxon>
    </lineage>
</organism>
<dbReference type="Proteomes" id="UP000761264">
    <property type="component" value="Unassembled WGS sequence"/>
</dbReference>
<evidence type="ECO:0000313" key="2">
    <source>
        <dbReference type="EMBL" id="NIA67694.1"/>
    </source>
</evidence>
<evidence type="ECO:0000256" key="1">
    <source>
        <dbReference type="SAM" id="MobiDB-lite"/>
    </source>
</evidence>
<reference evidence="2" key="1">
    <citation type="submission" date="2020-03" db="EMBL/GenBank/DDBJ databases">
        <title>Genome of Pelagibius litoralis DSM 21314T.</title>
        <authorList>
            <person name="Wang G."/>
        </authorList>
    </citation>
    <scope>NUCLEOTIDE SEQUENCE</scope>
    <source>
        <strain evidence="2">DSM 21314</strain>
    </source>
</reference>
<comment type="caution">
    <text evidence="2">The sequence shown here is derived from an EMBL/GenBank/DDBJ whole genome shotgun (WGS) entry which is preliminary data.</text>
</comment>
<gene>
    <name evidence="2" type="ORF">HBA54_03745</name>
</gene>
<proteinExistence type="predicted"/>